<sequence>MPLALTLALGGVVTGGSVTLASNEPLPTALPIRWPLFQGTSSSAPVIVTSDSLSFCLELAHLVDSYSDMETSPAVTSLKTDGMTLCKQGHVRSGLIRLRRALMNATGAPS</sequence>
<organism evidence="1 2">
    <name type="scientific">Acetobacter ghanensis</name>
    <dbReference type="NCBI Taxonomy" id="431306"/>
    <lineage>
        <taxon>Bacteria</taxon>
        <taxon>Pseudomonadati</taxon>
        <taxon>Pseudomonadota</taxon>
        <taxon>Alphaproteobacteria</taxon>
        <taxon>Acetobacterales</taxon>
        <taxon>Acetobacteraceae</taxon>
        <taxon>Acetobacter</taxon>
    </lineage>
</organism>
<proteinExistence type="predicted"/>
<reference evidence="1 2" key="1">
    <citation type="journal article" date="2020" name="Int. J. Syst. Evol. Microbiol.">
        <title>Novel acetic acid bacteria from cider fermentations: Acetobacter conturbans sp. nov. and Acetobacter fallax sp. nov.</title>
        <authorList>
            <person name="Sombolestani A.S."/>
            <person name="Cleenwerck I."/>
            <person name="Cnockaert M."/>
            <person name="Borremans W."/>
            <person name="Wieme A.D."/>
            <person name="De Vuyst L."/>
            <person name="Vandamme P."/>
        </authorList>
    </citation>
    <scope>NUCLEOTIDE SEQUENCE [LARGE SCALE GENOMIC DNA]</scope>
    <source>
        <strain evidence="1 2">LMG 23848</strain>
    </source>
</reference>
<dbReference type="RefSeq" id="WP_157065345.1">
    <property type="nucleotide sequence ID" value="NZ_JBNZCO010000002.1"/>
</dbReference>
<name>A0ABX0KFZ5_9PROT</name>
<gene>
    <name evidence="1" type="ORF">GOB80_04700</name>
</gene>
<dbReference type="EMBL" id="WOTE01000002">
    <property type="protein sequence ID" value="NHO38994.1"/>
    <property type="molecule type" value="Genomic_DNA"/>
</dbReference>
<evidence type="ECO:0000313" key="1">
    <source>
        <dbReference type="EMBL" id="NHO38994.1"/>
    </source>
</evidence>
<evidence type="ECO:0000313" key="2">
    <source>
        <dbReference type="Proteomes" id="UP000657200"/>
    </source>
</evidence>
<evidence type="ECO:0008006" key="3">
    <source>
        <dbReference type="Google" id="ProtNLM"/>
    </source>
</evidence>
<protein>
    <recommendedName>
        <fullName evidence="3">Secreted protein</fullName>
    </recommendedName>
</protein>
<comment type="caution">
    <text evidence="1">The sequence shown here is derived from an EMBL/GenBank/DDBJ whole genome shotgun (WGS) entry which is preliminary data.</text>
</comment>
<accession>A0ABX0KFZ5</accession>
<keyword evidence="2" id="KW-1185">Reference proteome</keyword>
<dbReference type="Proteomes" id="UP000657200">
    <property type="component" value="Unassembled WGS sequence"/>
</dbReference>